<gene>
    <name evidence="10" type="ORF">J4215_03065</name>
</gene>
<dbReference type="EMBL" id="JAGVWC010000010">
    <property type="protein sequence ID" value="MBS3061538.1"/>
    <property type="molecule type" value="Genomic_DNA"/>
</dbReference>
<keyword evidence="4 7" id="KW-1133">Transmembrane helix</keyword>
<feature type="transmembrane region" description="Helical" evidence="7">
    <location>
        <begin position="339"/>
        <end position="364"/>
    </location>
</feature>
<reference evidence="10" key="2">
    <citation type="submission" date="2021-05" db="EMBL/GenBank/DDBJ databases">
        <title>Protein family content uncovers lineage relationships and bacterial pathway maintenance mechanisms in DPANN archaea.</title>
        <authorList>
            <person name="Castelle C.J."/>
            <person name="Meheust R."/>
            <person name="Jaffe A.L."/>
            <person name="Seitz K."/>
            <person name="Gong X."/>
            <person name="Baker B.J."/>
            <person name="Banfield J.F."/>
        </authorList>
    </citation>
    <scope>NUCLEOTIDE SEQUENCE</scope>
    <source>
        <strain evidence="10">RIFCSPLOWO2_01_FULL_AR10_48_17</strain>
    </source>
</reference>
<evidence type="ECO:0000256" key="2">
    <source>
        <dbReference type="ARBA" id="ARBA00022475"/>
    </source>
</evidence>
<dbReference type="Proteomes" id="UP000675968">
    <property type="component" value="Unassembled WGS sequence"/>
</dbReference>
<feature type="domain" description="ABC3 transporter permease C-terminal" evidence="8">
    <location>
        <begin position="296"/>
        <end position="414"/>
    </location>
</feature>
<evidence type="ECO:0000259" key="8">
    <source>
        <dbReference type="Pfam" id="PF02687"/>
    </source>
</evidence>
<feature type="domain" description="MacB-like periplasmic core" evidence="9">
    <location>
        <begin position="47"/>
        <end position="260"/>
    </location>
</feature>
<sequence length="421" mass="45888">MRPRSIFQRLTEGVKIVADTIIRLFTDAELATVAVKNLRNQKMRRNLTLLGIVIGISSIVALLLLGTGLNNAITKQFESLGLNTIQIQAGEDFSSAVFSRMRTHDAELIERIPHVEHVIAFYEGSGVAKNKNSEASVFLIGVEPKDYPYLEKMGYVSLAEGRYLNENDATGLVVYQNFVDDAFDQPIGLRQNITINGKKFKIVGISKPTDVAFGATGITNMVYTSAEAMKTHFNEKNPTELIVNVSSKEKVPETAARIEKELERDHKEKDFTVNTMENLLAQVFSIIGAVQFFVLAIAAISLLVGGIGIMNTMFMAVTERTSEIGTMKAMGGTDALIRSLFLAEAGIIGFIGGVLGILVGYLLAMLVGVIADQSGFPLPISFEPGIILFALFFSLFVGILSGLAPAEKAIRLDPVEAIRYE</sequence>
<comment type="caution">
    <text evidence="10">The sequence shown here is derived from an EMBL/GenBank/DDBJ whole genome shotgun (WGS) entry which is preliminary data.</text>
</comment>
<proteinExistence type="inferred from homology"/>
<dbReference type="Pfam" id="PF02687">
    <property type="entry name" value="FtsX"/>
    <property type="match status" value="1"/>
</dbReference>
<comment type="subcellular location">
    <subcellularLocation>
        <location evidence="1">Cell membrane</location>
        <topology evidence="1">Multi-pass membrane protein</topology>
    </subcellularLocation>
</comment>
<keyword evidence="5 7" id="KW-0472">Membrane</keyword>
<name>A0A8T4L2H2_9ARCH</name>
<evidence type="ECO:0000259" key="9">
    <source>
        <dbReference type="Pfam" id="PF12704"/>
    </source>
</evidence>
<keyword evidence="2" id="KW-1003">Cell membrane</keyword>
<evidence type="ECO:0000313" key="10">
    <source>
        <dbReference type="EMBL" id="MBS3061538.1"/>
    </source>
</evidence>
<reference evidence="10" key="1">
    <citation type="submission" date="2021-03" db="EMBL/GenBank/DDBJ databases">
        <authorList>
            <person name="Jaffe A."/>
        </authorList>
    </citation>
    <scope>NUCLEOTIDE SEQUENCE</scope>
    <source>
        <strain evidence="10">RIFCSPLOWO2_01_FULL_AR10_48_17</strain>
    </source>
</reference>
<dbReference type="InterPro" id="IPR003838">
    <property type="entry name" value="ABC3_permease_C"/>
</dbReference>
<evidence type="ECO:0000256" key="6">
    <source>
        <dbReference type="ARBA" id="ARBA00038076"/>
    </source>
</evidence>
<dbReference type="AlphaFoldDB" id="A0A8T4L2H2"/>
<evidence type="ECO:0000256" key="5">
    <source>
        <dbReference type="ARBA" id="ARBA00023136"/>
    </source>
</evidence>
<protein>
    <submittedName>
        <fullName evidence="10">ABC transporter permease</fullName>
    </submittedName>
</protein>
<evidence type="ECO:0000256" key="3">
    <source>
        <dbReference type="ARBA" id="ARBA00022692"/>
    </source>
</evidence>
<organism evidence="10 11">
    <name type="scientific">Candidatus Iainarchaeum sp</name>
    <dbReference type="NCBI Taxonomy" id="3101447"/>
    <lineage>
        <taxon>Archaea</taxon>
        <taxon>Candidatus Iainarchaeota</taxon>
        <taxon>Candidatus Iainarchaeia</taxon>
        <taxon>Candidatus Iainarchaeales</taxon>
        <taxon>Candidatus Iainarchaeaceae</taxon>
        <taxon>Candidatus Iainarchaeum</taxon>
    </lineage>
</organism>
<evidence type="ECO:0000256" key="1">
    <source>
        <dbReference type="ARBA" id="ARBA00004651"/>
    </source>
</evidence>
<feature type="transmembrane region" description="Helical" evidence="7">
    <location>
        <begin position="384"/>
        <end position="404"/>
    </location>
</feature>
<comment type="similarity">
    <text evidence="6">Belongs to the ABC-4 integral membrane protein family.</text>
</comment>
<dbReference type="InterPro" id="IPR025857">
    <property type="entry name" value="MacB_PCD"/>
</dbReference>
<dbReference type="PANTHER" id="PTHR30572">
    <property type="entry name" value="MEMBRANE COMPONENT OF TRANSPORTER-RELATED"/>
    <property type="match status" value="1"/>
</dbReference>
<dbReference type="PANTHER" id="PTHR30572:SF4">
    <property type="entry name" value="ABC TRANSPORTER PERMEASE YTRF"/>
    <property type="match status" value="1"/>
</dbReference>
<keyword evidence="3 7" id="KW-0812">Transmembrane</keyword>
<dbReference type="InterPro" id="IPR050250">
    <property type="entry name" value="Macrolide_Exporter_MacB"/>
</dbReference>
<feature type="transmembrane region" description="Helical" evidence="7">
    <location>
        <begin position="292"/>
        <end position="318"/>
    </location>
</feature>
<accession>A0A8T4L2H2</accession>
<evidence type="ECO:0000256" key="7">
    <source>
        <dbReference type="SAM" id="Phobius"/>
    </source>
</evidence>
<dbReference type="Pfam" id="PF12704">
    <property type="entry name" value="MacB_PCD"/>
    <property type="match status" value="1"/>
</dbReference>
<dbReference type="GO" id="GO:0022857">
    <property type="term" value="F:transmembrane transporter activity"/>
    <property type="evidence" value="ECO:0007669"/>
    <property type="project" value="TreeGrafter"/>
</dbReference>
<feature type="transmembrane region" description="Helical" evidence="7">
    <location>
        <begin position="47"/>
        <end position="69"/>
    </location>
</feature>
<evidence type="ECO:0000256" key="4">
    <source>
        <dbReference type="ARBA" id="ARBA00022989"/>
    </source>
</evidence>
<dbReference type="GO" id="GO:0005886">
    <property type="term" value="C:plasma membrane"/>
    <property type="evidence" value="ECO:0007669"/>
    <property type="project" value="UniProtKB-SubCell"/>
</dbReference>
<evidence type="ECO:0000313" key="11">
    <source>
        <dbReference type="Proteomes" id="UP000675968"/>
    </source>
</evidence>